<evidence type="ECO:0000256" key="1">
    <source>
        <dbReference type="SAM" id="SignalP"/>
    </source>
</evidence>
<evidence type="ECO:0000313" key="3">
    <source>
        <dbReference type="Proteomes" id="UP000248616"/>
    </source>
</evidence>
<name>A0A2W7CP95_9HYPH</name>
<evidence type="ECO:0008006" key="4">
    <source>
        <dbReference type="Google" id="ProtNLM"/>
    </source>
</evidence>
<dbReference type="EMBL" id="MZXV01000027">
    <property type="protein sequence ID" value="PZV38353.1"/>
    <property type="molecule type" value="Genomic_DNA"/>
</dbReference>
<keyword evidence="3" id="KW-1185">Reference proteome</keyword>
<dbReference type="RefSeq" id="WP_111544420.1">
    <property type="nucleotide sequence ID" value="NZ_MZXV01000027.1"/>
</dbReference>
<proteinExistence type="predicted"/>
<reference evidence="3" key="1">
    <citation type="submission" date="2017-03" db="EMBL/GenBank/DDBJ databases">
        <authorList>
            <person name="Safronova V.I."/>
            <person name="Sazanova A.L."/>
            <person name="Chirak E.R."/>
        </authorList>
    </citation>
    <scope>NUCLEOTIDE SEQUENCE [LARGE SCALE GENOMIC DNA]</scope>
    <source>
        <strain evidence="3">Ach-343</strain>
    </source>
</reference>
<dbReference type="AlphaFoldDB" id="A0A2W7CP95"/>
<evidence type="ECO:0000313" key="2">
    <source>
        <dbReference type="EMBL" id="PZV38353.1"/>
    </source>
</evidence>
<keyword evidence="1" id="KW-0732">Signal</keyword>
<feature type="signal peptide" evidence="1">
    <location>
        <begin position="1"/>
        <end position="24"/>
    </location>
</feature>
<protein>
    <recommendedName>
        <fullName evidence="4">Cell envelope integrity protein TolA</fullName>
    </recommendedName>
</protein>
<dbReference type="Gene3D" id="3.30.1150.10">
    <property type="match status" value="1"/>
</dbReference>
<comment type="caution">
    <text evidence="2">The sequence shown here is derived from an EMBL/GenBank/DDBJ whole genome shotgun (WGS) entry which is preliminary data.</text>
</comment>
<accession>A0A2W7CP95</accession>
<dbReference type="InterPro" id="IPR014587">
    <property type="entry name" value="UCP034077"/>
</dbReference>
<feature type="chain" id="PRO_5015996693" description="Cell envelope integrity protein TolA" evidence="1">
    <location>
        <begin position="25"/>
        <end position="122"/>
    </location>
</feature>
<organism evidence="2 3">
    <name type="scientific">Mesorhizobium kowhaii</name>
    <dbReference type="NCBI Taxonomy" id="1300272"/>
    <lineage>
        <taxon>Bacteria</taxon>
        <taxon>Pseudomonadati</taxon>
        <taxon>Pseudomonadota</taxon>
        <taxon>Alphaproteobacteria</taxon>
        <taxon>Hyphomicrobiales</taxon>
        <taxon>Phyllobacteriaceae</taxon>
        <taxon>Mesorhizobium</taxon>
    </lineage>
</organism>
<dbReference type="Proteomes" id="UP000248616">
    <property type="component" value="Unassembled WGS sequence"/>
</dbReference>
<dbReference type="PIRSF" id="PIRSF034077">
    <property type="entry name" value="UCP034077"/>
    <property type="match status" value="1"/>
</dbReference>
<sequence length="122" mass="12435">MKSVARQVAIAGMMLAGAGHPSNAAELNTMSDVGAAIQACWTPPADAGTASVTLSFSFKRDGTLIGPPRPTAIKVNGDATAKKSFVDAATTALQNCLPLTFSPKLAQGVAGNVFTLQFTSPK</sequence>
<dbReference type="OrthoDB" id="7997311at2"/>
<gene>
    <name evidence="2" type="ORF">B5V02_12010</name>
</gene>